<evidence type="ECO:0000313" key="3">
    <source>
        <dbReference type="Proteomes" id="UP000076502"/>
    </source>
</evidence>
<evidence type="ECO:0000256" key="1">
    <source>
        <dbReference type="SAM" id="MobiDB-lite"/>
    </source>
</evidence>
<protein>
    <submittedName>
        <fullName evidence="2">Uncharacterized protein</fullName>
    </submittedName>
</protein>
<feature type="region of interest" description="Disordered" evidence="1">
    <location>
        <begin position="74"/>
        <end position="99"/>
    </location>
</feature>
<reference evidence="2 3" key="1">
    <citation type="submission" date="2015-07" db="EMBL/GenBank/DDBJ databases">
        <title>The genome of Dufourea novaeangliae.</title>
        <authorList>
            <person name="Pan H."/>
            <person name="Kapheim K."/>
        </authorList>
    </citation>
    <scope>NUCLEOTIDE SEQUENCE [LARGE SCALE GENOMIC DNA]</scope>
    <source>
        <strain evidence="2">0120121106</strain>
        <tissue evidence="2">Whole body</tissue>
    </source>
</reference>
<sequence length="99" mass="11765">MEYKQLKSEEVDNEELLDERQNDTGTPDTVEESSLMLQMLMDVMVEMSEGENKWIEERKVLYEQMTKLENKWREEKSNSEKVQKKTEKIEKGINDNFAG</sequence>
<dbReference type="EMBL" id="KQ434995">
    <property type="protein sequence ID" value="KZC13207.1"/>
    <property type="molecule type" value="Genomic_DNA"/>
</dbReference>
<feature type="compositionally biased region" description="Basic and acidic residues" evidence="1">
    <location>
        <begin position="1"/>
        <end position="10"/>
    </location>
</feature>
<keyword evidence="3" id="KW-1185">Reference proteome</keyword>
<gene>
    <name evidence="2" type="ORF">WN55_05884</name>
</gene>
<feature type="region of interest" description="Disordered" evidence="1">
    <location>
        <begin position="1"/>
        <end position="31"/>
    </location>
</feature>
<feature type="compositionally biased region" description="Basic and acidic residues" evidence="1">
    <location>
        <begin position="74"/>
        <end position="93"/>
    </location>
</feature>
<dbReference type="AlphaFoldDB" id="A0A154PN99"/>
<organism evidence="2 3">
    <name type="scientific">Dufourea novaeangliae</name>
    <name type="common">Sweat bee</name>
    <dbReference type="NCBI Taxonomy" id="178035"/>
    <lineage>
        <taxon>Eukaryota</taxon>
        <taxon>Metazoa</taxon>
        <taxon>Ecdysozoa</taxon>
        <taxon>Arthropoda</taxon>
        <taxon>Hexapoda</taxon>
        <taxon>Insecta</taxon>
        <taxon>Pterygota</taxon>
        <taxon>Neoptera</taxon>
        <taxon>Endopterygota</taxon>
        <taxon>Hymenoptera</taxon>
        <taxon>Apocrita</taxon>
        <taxon>Aculeata</taxon>
        <taxon>Apoidea</taxon>
        <taxon>Anthophila</taxon>
        <taxon>Halictidae</taxon>
        <taxon>Rophitinae</taxon>
        <taxon>Dufourea</taxon>
    </lineage>
</organism>
<proteinExistence type="predicted"/>
<name>A0A154PN99_DUFNO</name>
<evidence type="ECO:0000313" key="2">
    <source>
        <dbReference type="EMBL" id="KZC13207.1"/>
    </source>
</evidence>
<accession>A0A154PN99</accession>
<dbReference type="Proteomes" id="UP000076502">
    <property type="component" value="Unassembled WGS sequence"/>
</dbReference>